<proteinExistence type="predicted"/>
<dbReference type="InterPro" id="IPR034660">
    <property type="entry name" value="DinB/YfiT-like"/>
</dbReference>
<dbReference type="SUPFAM" id="SSF109854">
    <property type="entry name" value="DinB/YfiT-like putative metalloenzymes"/>
    <property type="match status" value="1"/>
</dbReference>
<sequence length="165" mass="19089">MSVNICTAFKVLYMCNLDLAIEANLKKLQQQLAALIQFYEQDLDYQQMVYEFWNAKDILGHLTFWHESFARNIADLGEGRKPNPLKGKLSEVNKQSVETTASSPIEALIDRLKKAQTIIEQYIYNTAIGIIPYKKGSRGYSRQEHLEIVVAHIKRHLKDLNKRYS</sequence>
<reference evidence="1 2" key="1">
    <citation type="submission" date="2007-01" db="EMBL/GenBank/DDBJ databases">
        <authorList>
            <person name="Haygood M."/>
            <person name="Podell S."/>
            <person name="Anderson C."/>
            <person name="Hopkinson B."/>
            <person name="Roe K."/>
            <person name="Barbeau K."/>
            <person name="Gaasterland T."/>
            <person name="Ferriera S."/>
            <person name="Johnson J."/>
            <person name="Kravitz S."/>
            <person name="Beeson K."/>
            <person name="Sutton G."/>
            <person name="Rogers Y.-H."/>
            <person name="Friedman R."/>
            <person name="Frazier M."/>
            <person name="Venter J.C."/>
        </authorList>
    </citation>
    <scope>NUCLEOTIDE SEQUENCE [LARGE SCALE GENOMIC DNA]</scope>
    <source>
        <strain evidence="1 2">ATCC 23134</strain>
    </source>
</reference>
<evidence type="ECO:0000313" key="2">
    <source>
        <dbReference type="Proteomes" id="UP000004095"/>
    </source>
</evidence>
<organism evidence="1 2">
    <name type="scientific">Microscilla marina ATCC 23134</name>
    <dbReference type="NCBI Taxonomy" id="313606"/>
    <lineage>
        <taxon>Bacteria</taxon>
        <taxon>Pseudomonadati</taxon>
        <taxon>Bacteroidota</taxon>
        <taxon>Cytophagia</taxon>
        <taxon>Cytophagales</taxon>
        <taxon>Microscillaceae</taxon>
        <taxon>Microscilla</taxon>
    </lineage>
</organism>
<dbReference type="EMBL" id="AAWS01000009">
    <property type="protein sequence ID" value="EAY29731.1"/>
    <property type="molecule type" value="Genomic_DNA"/>
</dbReference>
<evidence type="ECO:0008006" key="3">
    <source>
        <dbReference type="Google" id="ProtNLM"/>
    </source>
</evidence>
<keyword evidence="2" id="KW-1185">Reference proteome</keyword>
<name>A1ZI63_MICM2</name>
<comment type="caution">
    <text evidence="1">The sequence shown here is derived from an EMBL/GenBank/DDBJ whole genome shotgun (WGS) entry which is preliminary data.</text>
</comment>
<dbReference type="Gene3D" id="1.20.120.450">
    <property type="entry name" value="dinb family like domain"/>
    <property type="match status" value="1"/>
</dbReference>
<dbReference type="eggNOG" id="ENOG50332B1">
    <property type="taxonomic scope" value="Bacteria"/>
</dbReference>
<gene>
    <name evidence="1" type="ORF">M23134_05603</name>
</gene>
<dbReference type="Proteomes" id="UP000004095">
    <property type="component" value="Unassembled WGS sequence"/>
</dbReference>
<dbReference type="AlphaFoldDB" id="A1ZI63"/>
<protein>
    <recommendedName>
        <fullName evidence="3">DinB-like domain-containing protein</fullName>
    </recommendedName>
</protein>
<accession>A1ZI63</accession>
<evidence type="ECO:0000313" key="1">
    <source>
        <dbReference type="EMBL" id="EAY29731.1"/>
    </source>
</evidence>